<protein>
    <recommendedName>
        <fullName evidence="7">Protein bicaudal D</fullName>
    </recommendedName>
</protein>
<feature type="region of interest" description="Disordered" evidence="4">
    <location>
        <begin position="509"/>
        <end position="542"/>
    </location>
</feature>
<evidence type="ECO:0000313" key="6">
    <source>
        <dbReference type="Proteomes" id="UP001651158"/>
    </source>
</evidence>
<organism evidence="5 6">
    <name type="scientific">Taenia crassiceps</name>
    <dbReference type="NCBI Taxonomy" id="6207"/>
    <lineage>
        <taxon>Eukaryota</taxon>
        <taxon>Metazoa</taxon>
        <taxon>Spiralia</taxon>
        <taxon>Lophotrochozoa</taxon>
        <taxon>Platyhelminthes</taxon>
        <taxon>Cestoda</taxon>
        <taxon>Eucestoda</taxon>
        <taxon>Cyclophyllidea</taxon>
        <taxon>Taeniidae</taxon>
        <taxon>Taenia</taxon>
    </lineage>
</organism>
<sequence>MSSSPLDNCREEILQLRNSLKEALREKYEAAQCGLKLLEEKEGLQAKLDESEELLEQLRRELQLTQEMSRVGFQEEDDLLSRSANREEQLSGRIKDLEHDLKNTKAKYERQMAENDKLHQMMQESQAKYDSVEKTRLELKQEIKAMKAVETRLLSELDELESENLELQKNVLALKSSQIEFESLKHELKRGQEENDLMHVQLEEVTRLKRITEKSLEEALESLQIEREQRHNLKKELDSRLAYESFYHLSSIQNGLAQSTQLQLFNVSESSEHSNSSVNIAHKGDDLFSELKLSESTQFKAEMSELQHKLEEAQRSAEVASSEVNSKQERINQLQNELDLIMGVQRRADNEFETNVNSDGIETATATGGEEDTASAGLKRTLRQVETRYSVALRQIASMQHELWRYQELEKVNADPALADEEGLKGEVLRLRKELENRAEVIKHLEERIDNGAEEAQQAGLKTAVVSVCLRRGFADLLKLYMLVCSELKETPSKQVCELAARASVPLDANASTDDSTASDPTADASTPGTTVSTPTAPAEQVSPEMLAKQVEDHIAILSHLRRAVQMYAEKNARLAQNVNNGTLQRADETVEELQTEILQLRNKLAVKREQVVSLRNVLKKNKSVAETALANLKQKYENEKAIVTDTLRSLRAELKMLKEDAFTYTSIRAMFTEKHEEFVQQMDQLQQKLNKAEEEKRTLNSILRLAIQQKLNLTQQLEAIEMERLTVNPASARMAAEAAPQMRLYAGVDPTTGAATASPIFTPVAAAAAATQQATPQTPMVSPPATAPWLHAAPQLHCPPHPATAAATTAFNFATAPSPRTPPTQPPVFPSPVTAPHLLKVNNNNAVESMLVRPQVRPRRQQNEVE</sequence>
<feature type="compositionally biased region" description="Low complexity" evidence="4">
    <location>
        <begin position="511"/>
        <end position="528"/>
    </location>
</feature>
<dbReference type="PANTHER" id="PTHR31233">
    <property type="entry name" value="BICAUDAL D FAMILY MEMBER"/>
    <property type="match status" value="1"/>
</dbReference>
<feature type="compositionally biased region" description="Pro residues" evidence="4">
    <location>
        <begin position="820"/>
        <end position="831"/>
    </location>
</feature>
<dbReference type="PANTHER" id="PTHR31233:SF6">
    <property type="entry name" value="PROTEIN BICAUDAL D"/>
    <property type="match status" value="1"/>
</dbReference>
<feature type="coiled-coil region" evidence="3">
    <location>
        <begin position="428"/>
        <end position="462"/>
    </location>
</feature>
<feature type="coiled-coil region" evidence="3">
    <location>
        <begin position="296"/>
        <end position="344"/>
    </location>
</feature>
<dbReference type="InterPro" id="IPR018477">
    <property type="entry name" value="BICD"/>
</dbReference>
<evidence type="ECO:0000256" key="4">
    <source>
        <dbReference type="SAM" id="MobiDB-lite"/>
    </source>
</evidence>
<feature type="coiled-coil region" evidence="3">
    <location>
        <begin position="584"/>
        <end position="724"/>
    </location>
</feature>
<evidence type="ECO:0000256" key="3">
    <source>
        <dbReference type="SAM" id="Coils"/>
    </source>
</evidence>
<dbReference type="Gene3D" id="6.10.250.2470">
    <property type="match status" value="1"/>
</dbReference>
<proteinExistence type="inferred from homology"/>
<evidence type="ECO:0000313" key="5">
    <source>
        <dbReference type="EMBL" id="KAL5109459.1"/>
    </source>
</evidence>
<accession>A0ABR4QII0</accession>
<comment type="caution">
    <text evidence="5">The sequence shown here is derived from an EMBL/GenBank/DDBJ whole genome shotgun (WGS) entry which is preliminary data.</text>
</comment>
<evidence type="ECO:0008006" key="7">
    <source>
        <dbReference type="Google" id="ProtNLM"/>
    </source>
</evidence>
<dbReference type="Proteomes" id="UP001651158">
    <property type="component" value="Unassembled WGS sequence"/>
</dbReference>
<dbReference type="EMBL" id="JAKROA010000003">
    <property type="protein sequence ID" value="KAL5109459.1"/>
    <property type="molecule type" value="Genomic_DNA"/>
</dbReference>
<keyword evidence="2 3" id="KW-0175">Coiled coil</keyword>
<name>A0ABR4QII0_9CEST</name>
<feature type="coiled-coil region" evidence="3">
    <location>
        <begin position="6"/>
        <end position="236"/>
    </location>
</feature>
<evidence type="ECO:0000256" key="2">
    <source>
        <dbReference type="ARBA" id="ARBA00023054"/>
    </source>
</evidence>
<feature type="region of interest" description="Disordered" evidence="4">
    <location>
        <begin position="816"/>
        <end position="837"/>
    </location>
</feature>
<dbReference type="Pfam" id="PF09730">
    <property type="entry name" value="BicD"/>
    <property type="match status" value="2"/>
</dbReference>
<evidence type="ECO:0000256" key="1">
    <source>
        <dbReference type="ARBA" id="ARBA00010061"/>
    </source>
</evidence>
<keyword evidence="6" id="KW-1185">Reference proteome</keyword>
<comment type="similarity">
    <text evidence="1">Belongs to the BicD family.</text>
</comment>
<gene>
    <name evidence="5" type="ORF">TcWFU_009483</name>
</gene>
<reference evidence="5 6" key="1">
    <citation type="journal article" date="2022" name="Front. Cell. Infect. Microbiol.">
        <title>The Genomes of Two Strains of Taenia crassiceps the Animal Model for the Study of Human Cysticercosis.</title>
        <authorList>
            <person name="Bobes R.J."/>
            <person name="Estrada K."/>
            <person name="Rios-Valencia D.G."/>
            <person name="Calderon-Gallegos A."/>
            <person name="de la Torre P."/>
            <person name="Carrero J.C."/>
            <person name="Sanchez-Flores A."/>
            <person name="Laclette J.P."/>
        </authorList>
    </citation>
    <scope>NUCLEOTIDE SEQUENCE [LARGE SCALE GENOMIC DNA]</scope>
    <source>
        <strain evidence="5">WFUcys</strain>
    </source>
</reference>